<keyword evidence="4" id="KW-1185">Reference proteome</keyword>
<dbReference type="GO" id="GO:0003700">
    <property type="term" value="F:DNA-binding transcription factor activity"/>
    <property type="evidence" value="ECO:0007669"/>
    <property type="project" value="InterPro"/>
</dbReference>
<name>A0A839QFG5_9MICC</name>
<dbReference type="Gene3D" id="1.10.10.10">
    <property type="entry name" value="Winged helix-like DNA-binding domain superfamily/Winged helix DNA-binding domain"/>
    <property type="match status" value="1"/>
</dbReference>
<dbReference type="InterPro" id="IPR000835">
    <property type="entry name" value="HTH_MarR-typ"/>
</dbReference>
<dbReference type="AlphaFoldDB" id="A0A839QFG5"/>
<feature type="region of interest" description="Disordered" evidence="1">
    <location>
        <begin position="144"/>
        <end position="166"/>
    </location>
</feature>
<dbReference type="EMBL" id="JACHVS010000001">
    <property type="protein sequence ID" value="MBB2994397.1"/>
    <property type="molecule type" value="Genomic_DNA"/>
</dbReference>
<dbReference type="GO" id="GO:0006950">
    <property type="term" value="P:response to stress"/>
    <property type="evidence" value="ECO:0007669"/>
    <property type="project" value="TreeGrafter"/>
</dbReference>
<dbReference type="Proteomes" id="UP000523000">
    <property type="component" value="Unassembled WGS sequence"/>
</dbReference>
<feature type="domain" description="HTH marR-type" evidence="2">
    <location>
        <begin position="7"/>
        <end position="137"/>
    </location>
</feature>
<dbReference type="PANTHER" id="PTHR33164">
    <property type="entry name" value="TRANSCRIPTIONAL REGULATOR, MARR FAMILY"/>
    <property type="match status" value="1"/>
</dbReference>
<keyword evidence="3" id="KW-0238">DNA-binding</keyword>
<accession>A0A839QFG5</accession>
<dbReference type="RefSeq" id="WP_183509766.1">
    <property type="nucleotide sequence ID" value="NZ_BAABGK010000025.1"/>
</dbReference>
<dbReference type="InterPro" id="IPR011991">
    <property type="entry name" value="ArsR-like_HTH"/>
</dbReference>
<dbReference type="PROSITE" id="PS50995">
    <property type="entry name" value="HTH_MARR_2"/>
    <property type="match status" value="1"/>
</dbReference>
<dbReference type="CDD" id="cd00090">
    <property type="entry name" value="HTH_ARSR"/>
    <property type="match status" value="1"/>
</dbReference>
<dbReference type="SUPFAM" id="SSF46785">
    <property type="entry name" value="Winged helix' DNA-binding domain"/>
    <property type="match status" value="1"/>
</dbReference>
<dbReference type="InterPro" id="IPR036390">
    <property type="entry name" value="WH_DNA-bd_sf"/>
</dbReference>
<sequence>MIEDRAAGEILARMVQISRTFRVAGQRSREQSLNGTRFGFLQQLSQADARLGELARRLSVSAPVASRTVDSLETEGLVERHADPSDARAFLVSITGRGRALLGESENHAVRRFATALADWSPQDAEQAIGLLTRLNFHLGEVLRDPDAAPDASGLDTTETERGSNG</sequence>
<gene>
    <name evidence="3" type="ORF">E9229_000588</name>
</gene>
<comment type="caution">
    <text evidence="3">The sequence shown here is derived from an EMBL/GenBank/DDBJ whole genome shotgun (WGS) entry which is preliminary data.</text>
</comment>
<dbReference type="GO" id="GO:0003677">
    <property type="term" value="F:DNA binding"/>
    <property type="evidence" value="ECO:0007669"/>
    <property type="project" value="UniProtKB-KW"/>
</dbReference>
<evidence type="ECO:0000313" key="3">
    <source>
        <dbReference type="EMBL" id="MBB2994397.1"/>
    </source>
</evidence>
<dbReference type="PRINTS" id="PR00598">
    <property type="entry name" value="HTHMARR"/>
</dbReference>
<evidence type="ECO:0000313" key="4">
    <source>
        <dbReference type="Proteomes" id="UP000523000"/>
    </source>
</evidence>
<dbReference type="InterPro" id="IPR036388">
    <property type="entry name" value="WH-like_DNA-bd_sf"/>
</dbReference>
<protein>
    <submittedName>
        <fullName evidence="3">DNA-binding MarR family transcriptional regulator</fullName>
    </submittedName>
</protein>
<reference evidence="3 4" key="1">
    <citation type="submission" date="2020-08" db="EMBL/GenBank/DDBJ databases">
        <title>Sequencing the genomes of 1000 actinobacteria strains.</title>
        <authorList>
            <person name="Klenk H.-P."/>
        </authorList>
    </citation>
    <scope>NUCLEOTIDE SEQUENCE [LARGE SCALE GENOMIC DNA]</scope>
    <source>
        <strain evidence="3 4">DSM 22826</strain>
    </source>
</reference>
<dbReference type="SMART" id="SM00347">
    <property type="entry name" value="HTH_MARR"/>
    <property type="match status" value="1"/>
</dbReference>
<dbReference type="Pfam" id="PF12802">
    <property type="entry name" value="MarR_2"/>
    <property type="match status" value="1"/>
</dbReference>
<evidence type="ECO:0000259" key="2">
    <source>
        <dbReference type="PROSITE" id="PS50995"/>
    </source>
</evidence>
<proteinExistence type="predicted"/>
<evidence type="ECO:0000256" key="1">
    <source>
        <dbReference type="SAM" id="MobiDB-lite"/>
    </source>
</evidence>
<organism evidence="3 4">
    <name type="scientific">Paeniglutamicibacter cryotolerans</name>
    <dbReference type="NCBI Taxonomy" id="670079"/>
    <lineage>
        <taxon>Bacteria</taxon>
        <taxon>Bacillati</taxon>
        <taxon>Actinomycetota</taxon>
        <taxon>Actinomycetes</taxon>
        <taxon>Micrococcales</taxon>
        <taxon>Micrococcaceae</taxon>
        <taxon>Paeniglutamicibacter</taxon>
    </lineage>
</organism>
<dbReference type="InterPro" id="IPR039422">
    <property type="entry name" value="MarR/SlyA-like"/>
</dbReference>
<dbReference type="PANTHER" id="PTHR33164:SF57">
    <property type="entry name" value="MARR-FAMILY TRANSCRIPTIONAL REGULATOR"/>
    <property type="match status" value="1"/>
</dbReference>